<protein>
    <submittedName>
        <fullName evidence="1">Uncharacterized protein</fullName>
    </submittedName>
</protein>
<keyword evidence="2" id="KW-1185">Reference proteome</keyword>
<evidence type="ECO:0000313" key="2">
    <source>
        <dbReference type="Proteomes" id="UP000749559"/>
    </source>
</evidence>
<name>A0A8S4MZZ9_OWEFU</name>
<evidence type="ECO:0000313" key="1">
    <source>
        <dbReference type="EMBL" id="CAH1773827.1"/>
    </source>
</evidence>
<accession>A0A8S4MZZ9</accession>
<dbReference type="Proteomes" id="UP000749559">
    <property type="component" value="Unassembled WGS sequence"/>
</dbReference>
<gene>
    <name evidence="1" type="ORF">OFUS_LOCUS1367</name>
</gene>
<reference evidence="1" key="1">
    <citation type="submission" date="2022-03" db="EMBL/GenBank/DDBJ databases">
        <authorList>
            <person name="Martin C."/>
        </authorList>
    </citation>
    <scope>NUCLEOTIDE SEQUENCE</scope>
</reference>
<feature type="non-terminal residue" evidence="1">
    <location>
        <position position="128"/>
    </location>
</feature>
<proteinExistence type="predicted"/>
<dbReference type="AlphaFoldDB" id="A0A8S4MZZ9"/>
<comment type="caution">
    <text evidence="1">The sequence shown here is derived from an EMBL/GenBank/DDBJ whole genome shotgun (WGS) entry which is preliminary data.</text>
</comment>
<dbReference type="EMBL" id="CAIIXF020000001">
    <property type="protein sequence ID" value="CAH1773827.1"/>
    <property type="molecule type" value="Genomic_DNA"/>
</dbReference>
<organism evidence="1 2">
    <name type="scientific">Owenia fusiformis</name>
    <name type="common">Polychaete worm</name>
    <dbReference type="NCBI Taxonomy" id="6347"/>
    <lineage>
        <taxon>Eukaryota</taxon>
        <taxon>Metazoa</taxon>
        <taxon>Spiralia</taxon>
        <taxon>Lophotrochozoa</taxon>
        <taxon>Annelida</taxon>
        <taxon>Polychaeta</taxon>
        <taxon>Sedentaria</taxon>
        <taxon>Canalipalpata</taxon>
        <taxon>Sabellida</taxon>
        <taxon>Oweniida</taxon>
        <taxon>Oweniidae</taxon>
        <taxon>Owenia</taxon>
    </lineage>
</organism>
<sequence>MVDAAVSSCSGNNAPIDGNALLQCGSAIGAVTANPDQLTEEAQEAALNAATELAGGLEAMANEGEVDTSQVEKVGTAILGIVASNVPMEEKSGALSTSCEDLRDATKRTVCQKQIPQAALKKEKAKKQ</sequence>